<dbReference type="EC" id="3.5.1.9" evidence="3"/>
<comment type="caution">
    <text evidence="6">The sequence shown here is derived from an EMBL/GenBank/DDBJ whole genome shotgun (WGS) entry which is preliminary data.</text>
</comment>
<dbReference type="GO" id="GO:0034354">
    <property type="term" value="P:'de novo' NAD+ biosynthetic process from L-tryptophan"/>
    <property type="evidence" value="ECO:0007669"/>
    <property type="project" value="UniProtKB-UniRule"/>
</dbReference>
<dbReference type="PANTHER" id="PTHR48081:SF33">
    <property type="entry name" value="KYNURENINE FORMAMIDASE"/>
    <property type="match status" value="1"/>
</dbReference>
<keyword evidence="2 3" id="KW-0823">Tryptophan catabolism</keyword>
<dbReference type="Gene3D" id="3.40.50.1820">
    <property type="entry name" value="alpha/beta hydrolase"/>
    <property type="match status" value="1"/>
</dbReference>
<evidence type="ECO:0000256" key="4">
    <source>
        <dbReference type="SAM" id="MobiDB-lite"/>
    </source>
</evidence>
<dbReference type="PROSITE" id="PS51673">
    <property type="entry name" value="SUZ"/>
    <property type="match status" value="1"/>
</dbReference>
<feature type="short sequence motif" description="HGGXW" evidence="3">
    <location>
        <begin position="283"/>
        <end position="287"/>
    </location>
</feature>
<feature type="active site" description="Nucleophile" evidence="3">
    <location>
        <position position="375"/>
    </location>
</feature>
<evidence type="ECO:0000313" key="6">
    <source>
        <dbReference type="EMBL" id="KAH0542741.1"/>
    </source>
</evidence>
<dbReference type="GO" id="GO:0019441">
    <property type="term" value="P:L-tryptophan catabolic process to kynurenine"/>
    <property type="evidence" value="ECO:0007669"/>
    <property type="project" value="UniProtKB-UniRule"/>
</dbReference>
<dbReference type="HAMAP" id="MF_03014">
    <property type="entry name" value="KFase"/>
    <property type="match status" value="1"/>
</dbReference>
<gene>
    <name evidence="6" type="ORF">FGG08_002880</name>
</gene>
<evidence type="ECO:0000256" key="2">
    <source>
        <dbReference type="ARBA" id="ARBA00023079"/>
    </source>
</evidence>
<keyword evidence="1 3" id="KW-0378">Hydrolase</keyword>
<dbReference type="InterPro" id="IPR027519">
    <property type="entry name" value="KFase_ver/fungi-typ"/>
</dbReference>
<evidence type="ECO:0000259" key="5">
    <source>
        <dbReference type="PROSITE" id="PS51673"/>
    </source>
</evidence>
<dbReference type="InterPro" id="IPR029058">
    <property type="entry name" value="AB_hydrolase_fold"/>
</dbReference>
<feature type="compositionally biased region" description="Polar residues" evidence="4">
    <location>
        <begin position="146"/>
        <end position="156"/>
    </location>
</feature>
<dbReference type="Pfam" id="PF12752">
    <property type="entry name" value="SUZ"/>
    <property type="match status" value="1"/>
</dbReference>
<feature type="compositionally biased region" description="Basic and acidic residues" evidence="4">
    <location>
        <begin position="30"/>
        <end position="39"/>
    </location>
</feature>
<comment type="function">
    <text evidence="3">Catalyzes the hydrolysis of N-formyl-L-kynurenine to L-kynurenine, the second step in the kynurenine pathway of tryptophan degradation. Kynurenine may be further oxidized to nicotinic acid, NAD(H) and NADP(H). Required for elimination of toxic metabolites.</text>
</comment>
<dbReference type="PANTHER" id="PTHR48081">
    <property type="entry name" value="AB HYDROLASE SUPERFAMILY PROTEIN C4A8.06C"/>
    <property type="match status" value="1"/>
</dbReference>
<comment type="domain">
    <text evidence="3">The main chain amide nitrogen atoms of the second glycine and its adjacent residue in the HGGXW motif define the oxyanion hole, and stabilize the oxyanion that forms during the nucleophilic attack by the catalytic serine during substrate cleavage.</text>
</comment>
<dbReference type="InterPro" id="IPR050300">
    <property type="entry name" value="GDXG_lipolytic_enzyme"/>
</dbReference>
<feature type="domain" description="SUZ" evidence="5">
    <location>
        <begin position="67"/>
        <end position="146"/>
    </location>
</feature>
<proteinExistence type="inferred from homology"/>
<feature type="compositionally biased region" description="Basic and acidic residues" evidence="4">
    <location>
        <begin position="114"/>
        <end position="141"/>
    </location>
</feature>
<dbReference type="Proteomes" id="UP000698800">
    <property type="component" value="Unassembled WGS sequence"/>
</dbReference>
<feature type="active site" evidence="3">
    <location>
        <position position="507"/>
    </location>
</feature>
<accession>A0A9P8I8S6</accession>
<organism evidence="6 7">
    <name type="scientific">Glutinoglossum americanum</name>
    <dbReference type="NCBI Taxonomy" id="1670608"/>
    <lineage>
        <taxon>Eukaryota</taxon>
        <taxon>Fungi</taxon>
        <taxon>Dikarya</taxon>
        <taxon>Ascomycota</taxon>
        <taxon>Pezizomycotina</taxon>
        <taxon>Geoglossomycetes</taxon>
        <taxon>Geoglossales</taxon>
        <taxon>Geoglossaceae</taxon>
        <taxon>Glutinoglossum</taxon>
    </lineage>
</organism>
<dbReference type="InterPro" id="IPR049492">
    <property type="entry name" value="BD-FAE-like_dom"/>
</dbReference>
<dbReference type="AlphaFoldDB" id="A0A9P8I8S6"/>
<comment type="pathway">
    <text evidence="3">Amino-acid degradation; L-tryptophan degradation via kynurenine pathway; L-kynurenine from L-tryptophan: step 2/2.</text>
</comment>
<feature type="region of interest" description="Disordered" evidence="4">
    <location>
        <begin position="1"/>
        <end position="39"/>
    </location>
</feature>
<dbReference type="GO" id="GO:0004061">
    <property type="term" value="F:arylformamidase activity"/>
    <property type="evidence" value="ECO:0007669"/>
    <property type="project" value="UniProtKB-UniRule"/>
</dbReference>
<protein>
    <recommendedName>
        <fullName evidence="3">Kynurenine formamidase</fullName>
        <shortName evidence="3">KFA</shortName>
        <shortName evidence="3">KFase</shortName>
        <ecNumber evidence="3">3.5.1.9</ecNumber>
    </recommendedName>
    <alternativeName>
        <fullName evidence="3">Arylformamidase</fullName>
    </alternativeName>
    <alternativeName>
        <fullName evidence="3">N-formylkynurenine formamidase</fullName>
        <shortName evidence="3">FKF</shortName>
    </alternativeName>
</protein>
<feature type="active site" evidence="3">
    <location>
        <position position="469"/>
    </location>
</feature>
<comment type="similarity">
    <text evidence="3">Belongs to the kynurenine formamidase family.</text>
</comment>
<keyword evidence="7" id="KW-1185">Reference proteome</keyword>
<comment type="subunit">
    <text evidence="3">Homodimer.</text>
</comment>
<comment type="catalytic activity">
    <reaction evidence="3">
        <text>N-formyl-L-kynurenine + H2O = L-kynurenine + formate + H(+)</text>
        <dbReference type="Rhea" id="RHEA:13009"/>
        <dbReference type="ChEBI" id="CHEBI:15377"/>
        <dbReference type="ChEBI" id="CHEBI:15378"/>
        <dbReference type="ChEBI" id="CHEBI:15740"/>
        <dbReference type="ChEBI" id="CHEBI:57959"/>
        <dbReference type="ChEBI" id="CHEBI:58629"/>
        <dbReference type="EC" id="3.5.1.9"/>
    </reaction>
</comment>
<dbReference type="OrthoDB" id="420264at2759"/>
<name>A0A9P8I8S6_9PEZI</name>
<evidence type="ECO:0000256" key="1">
    <source>
        <dbReference type="ARBA" id="ARBA00022801"/>
    </source>
</evidence>
<feature type="region of interest" description="Disordered" evidence="4">
    <location>
        <begin position="82"/>
        <end position="261"/>
    </location>
</feature>
<feature type="compositionally biased region" description="Basic and acidic residues" evidence="4">
    <location>
        <begin position="200"/>
        <end position="217"/>
    </location>
</feature>
<evidence type="ECO:0000313" key="7">
    <source>
        <dbReference type="Proteomes" id="UP000698800"/>
    </source>
</evidence>
<dbReference type="Pfam" id="PF20434">
    <property type="entry name" value="BD-FAE"/>
    <property type="match status" value="1"/>
</dbReference>
<reference evidence="6" key="1">
    <citation type="submission" date="2021-03" db="EMBL/GenBank/DDBJ databases">
        <title>Comparative genomics and phylogenomic investigation of the class Geoglossomycetes provide insights into ecological specialization and systematics.</title>
        <authorList>
            <person name="Melie T."/>
            <person name="Pirro S."/>
            <person name="Miller A.N."/>
            <person name="Quandt A."/>
        </authorList>
    </citation>
    <scope>NUCLEOTIDE SEQUENCE</scope>
    <source>
        <strain evidence="6">GBOQ0MN5Z8</strain>
    </source>
</reference>
<dbReference type="EMBL" id="JAGHQL010000047">
    <property type="protein sequence ID" value="KAH0542741.1"/>
    <property type="molecule type" value="Genomic_DNA"/>
</dbReference>
<sequence length="532" mass="59179">MSKENIPDAWDDDWETQVDQQGEQATSNERAAKASKAERLAKHAELNRKLWDSAESTDNFFLDAKNDVPLKTEFKPAVKVLSRKPTPKIAPGMSQLALDDEDDENEGSSKKHAPSPEELRLRAQREREEKQRRYEEARERLFGSSAPASRTASPGTLTPPKAGEGKGVRGKGKSRGIRDSKSPPENTSNSRSKKSPIDNSTDRTSDGRQLYEPEYSAKPDSSFLQKRGVLQLSDSLSTSDESQQPIRSPRGPDGSTSLHVLDVYLPRPPPREDPRGLWVIYIHGGAWRDPDVSMESFDPALNLLLEWQQKDDIVGFASINYRLSPYHRHSTNPSSSSDPARNAEHPDHIHDTLAAIYFLQQKYGFKERYLLVGHSCGATLAFQTVMGRWSQTSGNVGIALPFGILGVAGIYDLIRIRDNHCNASVYQTFLEDAFGKSEGIWTEASPTSGDYDKSWPNGKLALVVHSLEDELVEEEQATLMVQTLRRGGSGEESKRLNILHILETGKHDEIWDRGILLATVIAKAVGLLTLKS</sequence>
<dbReference type="InterPro" id="IPR024771">
    <property type="entry name" value="SUZ"/>
</dbReference>
<evidence type="ECO:0000256" key="3">
    <source>
        <dbReference type="HAMAP-Rule" id="MF_03014"/>
    </source>
</evidence>
<dbReference type="SUPFAM" id="SSF53474">
    <property type="entry name" value="alpha/beta-Hydrolases"/>
    <property type="match status" value="1"/>
</dbReference>
<feature type="compositionally biased region" description="Polar residues" evidence="4">
    <location>
        <begin position="17"/>
        <end position="29"/>
    </location>
</feature>
<feature type="compositionally biased region" description="Polar residues" evidence="4">
    <location>
        <begin position="232"/>
        <end position="246"/>
    </location>
</feature>